<dbReference type="EMBL" id="JAAGLI010000648">
    <property type="protein sequence ID" value="NEA25650.1"/>
    <property type="molecule type" value="Genomic_DNA"/>
</dbReference>
<dbReference type="Proteomes" id="UP000475532">
    <property type="component" value="Unassembled WGS sequence"/>
</dbReference>
<accession>A0A6L9QJI6</accession>
<dbReference type="RefSeq" id="WP_163059764.1">
    <property type="nucleotide sequence ID" value="NZ_JAAGLI010000648.1"/>
</dbReference>
<gene>
    <name evidence="1" type="ORF">G3I70_24630</name>
</gene>
<feature type="non-terminal residue" evidence="1">
    <location>
        <position position="1"/>
    </location>
</feature>
<evidence type="ECO:0000313" key="1">
    <source>
        <dbReference type="EMBL" id="NEA25650.1"/>
    </source>
</evidence>
<organism evidence="1 2">
    <name type="scientific">Actinomadura bangladeshensis</name>
    <dbReference type="NCBI Taxonomy" id="453573"/>
    <lineage>
        <taxon>Bacteria</taxon>
        <taxon>Bacillati</taxon>
        <taxon>Actinomycetota</taxon>
        <taxon>Actinomycetes</taxon>
        <taxon>Streptosporangiales</taxon>
        <taxon>Thermomonosporaceae</taxon>
        <taxon>Actinomadura</taxon>
    </lineage>
</organism>
<proteinExistence type="predicted"/>
<comment type="caution">
    <text evidence="1">The sequence shown here is derived from an EMBL/GenBank/DDBJ whole genome shotgun (WGS) entry which is preliminary data.</text>
</comment>
<sequence length="79" mass="7978">GVAAAEGDGERAALLLGVAKALRGIQVVGDADAERVAADARRLLGDAAYERAFAEGAALPLDQAHSLLTDPAAPTEPSR</sequence>
<name>A0A6L9QJI6_9ACTN</name>
<evidence type="ECO:0000313" key="2">
    <source>
        <dbReference type="Proteomes" id="UP000475532"/>
    </source>
</evidence>
<dbReference type="AlphaFoldDB" id="A0A6L9QJI6"/>
<protein>
    <submittedName>
        <fullName evidence="1">Uncharacterized protein</fullName>
    </submittedName>
</protein>
<reference evidence="1 2" key="1">
    <citation type="submission" date="2020-01" db="EMBL/GenBank/DDBJ databases">
        <title>Insect and environment-associated Actinomycetes.</title>
        <authorList>
            <person name="Currrie C."/>
            <person name="Chevrette M."/>
            <person name="Carlson C."/>
            <person name="Stubbendieck R."/>
            <person name="Wendt-Pienkowski E."/>
        </authorList>
    </citation>
    <scope>NUCLEOTIDE SEQUENCE [LARGE SCALE GENOMIC DNA]</scope>
    <source>
        <strain evidence="1 2">SID10258</strain>
    </source>
</reference>